<comment type="caution">
    <text evidence="3">The sequence shown here is derived from an EMBL/GenBank/DDBJ whole genome shotgun (WGS) entry which is preliminary data.</text>
</comment>
<keyword evidence="2" id="KW-1133">Transmembrane helix</keyword>
<dbReference type="Proteomes" id="UP000650467">
    <property type="component" value="Unassembled WGS sequence"/>
</dbReference>
<feature type="region of interest" description="Disordered" evidence="1">
    <location>
        <begin position="566"/>
        <end position="592"/>
    </location>
</feature>
<evidence type="ECO:0000313" key="4">
    <source>
        <dbReference type="Proteomes" id="UP000650467"/>
    </source>
</evidence>
<feature type="region of interest" description="Disordered" evidence="1">
    <location>
        <begin position="307"/>
        <end position="347"/>
    </location>
</feature>
<feature type="region of interest" description="Disordered" evidence="1">
    <location>
        <begin position="632"/>
        <end position="654"/>
    </location>
</feature>
<feature type="transmembrane region" description="Helical" evidence="2">
    <location>
        <begin position="1027"/>
        <end position="1058"/>
    </location>
</feature>
<keyword evidence="2" id="KW-0812">Transmembrane</keyword>
<organism evidence="3 4">
    <name type="scientific">Chlamydomonas incerta</name>
    <dbReference type="NCBI Taxonomy" id="51695"/>
    <lineage>
        <taxon>Eukaryota</taxon>
        <taxon>Viridiplantae</taxon>
        <taxon>Chlorophyta</taxon>
        <taxon>core chlorophytes</taxon>
        <taxon>Chlorophyceae</taxon>
        <taxon>CS clade</taxon>
        <taxon>Chlamydomonadales</taxon>
        <taxon>Chlamydomonadaceae</taxon>
        <taxon>Chlamydomonas</taxon>
    </lineage>
</organism>
<evidence type="ECO:0000256" key="2">
    <source>
        <dbReference type="SAM" id="Phobius"/>
    </source>
</evidence>
<feature type="compositionally biased region" description="Low complexity" evidence="1">
    <location>
        <begin position="632"/>
        <end position="641"/>
    </location>
</feature>
<dbReference type="OrthoDB" id="545329at2759"/>
<feature type="region of interest" description="Disordered" evidence="1">
    <location>
        <begin position="128"/>
        <end position="147"/>
    </location>
</feature>
<sequence>MLCCSDPQLLSKIAAASAQDLEPVRLEGLSAATAGGDLGPPLLAEQPGARPHAAMLLQPQPVASQQTQRYPQAACPQRPAAPTGLIPVAPSDLGPALAGFGQPSGGRAQQAGGMEAYELARRLVSSAAASGSGGGSGGGGGPGSYTSAARKVRVSVKIPDREPEELPPNWEADLRINGQRETALMLFTYMRRGCVQLVVDVLRMAPQQQPGPQQPQPQQQQTAGSEMAAWRRGQDGADASESAATSVGEHAPPSAASPVPALACSGVAGGAVQEALSAAGIGQLMVGRTVTVQVDSTVTRVRVSKQAVTAHEDAVPAESGRPTSAGQSSQPMAEVDDESTCDVDPTPPPDVLVWPAVVCCGGKGLLRESQQTVRLACSWNGKAAAGATCKLDQAHREPQRGFSAAGLADTQRHRAANEVCITARQQGRFLPVRVSHGRAAGGPSGTPLHASCVAPPVPWAALAGGGCCLELAPCSRQGLLQVEMCRGGVHSCNAASVLLLESAAAAHELHQQLLLCSAAEVAAAGSPHELQHSRHHGHSAAVQGLLRDFGVFLDIVEQLGLAAARRAASTRRTRRSRGDSCASPAACSTGGSGHRVELITWALPPAGTLDRTPVPDRLLLAPLPAATPATPASAAALSAAPDQSAMDGDRQQEDVARARQLATMGCDVGLSLLRHFLVASMPACAGVVLDLLAEGLDMPASLLAACRCRDDLSLLHHAARSGQLPPLATLAAWLEVRGVAPGWVAPAGTAALSPLHLLAAYPYSCGTAATTAALQLRWPEVAAAWHSAGTERGGCGAAPAQFAAVASDAATGPYLRTALSVASSAASVLGVGSAWRLAARAGRALVPPSAAHAAWGLWCQAQSFASPALEAAYGDWLTRRTTLFDHSFLALYLVHALMHAAAQGCATWVAQNKAGLLLLAFRLALLAFSFGGGGASSTGLLQTREGRTVVLEVLRTLLMLALAAGLLEVPALWARVVQSKIDVIFNTVMRPLAGQMRLGSSALCSLIALVGETVIMAVLLWSPKGPMALAAALVAATARSAVTHGVGLGVTVILQVSLRRRFLHEERRRLVARAQSQHAQTQVHACSSGGKAGSD</sequence>
<feature type="compositionally biased region" description="Polar residues" evidence="1">
    <location>
        <begin position="321"/>
        <end position="331"/>
    </location>
</feature>
<feature type="transmembrane region" description="Helical" evidence="2">
    <location>
        <begin position="916"/>
        <end position="936"/>
    </location>
</feature>
<dbReference type="EMBL" id="JAEHOC010000004">
    <property type="protein sequence ID" value="KAG2442598.1"/>
    <property type="molecule type" value="Genomic_DNA"/>
</dbReference>
<feature type="compositionally biased region" description="Low complexity" evidence="1">
    <location>
        <begin position="207"/>
        <end position="221"/>
    </location>
</feature>
<keyword evidence="2" id="KW-0472">Membrane</keyword>
<keyword evidence="4" id="KW-1185">Reference proteome</keyword>
<accession>A0A835TCI7</accession>
<protein>
    <submittedName>
        <fullName evidence="3">Uncharacterized protein</fullName>
    </submittedName>
</protein>
<reference evidence="3" key="1">
    <citation type="journal article" date="2020" name="bioRxiv">
        <title>Comparative genomics of Chlamydomonas.</title>
        <authorList>
            <person name="Craig R.J."/>
            <person name="Hasan A.R."/>
            <person name="Ness R.W."/>
            <person name="Keightley P.D."/>
        </authorList>
    </citation>
    <scope>NUCLEOTIDE SEQUENCE</scope>
    <source>
        <strain evidence="3">SAG 7.73</strain>
    </source>
</reference>
<name>A0A835TCI7_CHLIN</name>
<evidence type="ECO:0000313" key="3">
    <source>
        <dbReference type="EMBL" id="KAG2442598.1"/>
    </source>
</evidence>
<dbReference type="AlphaFoldDB" id="A0A835TCI7"/>
<gene>
    <name evidence="3" type="ORF">HXX76_002683</name>
</gene>
<feature type="transmembrane region" description="Helical" evidence="2">
    <location>
        <begin position="956"/>
        <end position="977"/>
    </location>
</feature>
<feature type="transmembrane region" description="Helical" evidence="2">
    <location>
        <begin position="998"/>
        <end position="1021"/>
    </location>
</feature>
<feature type="transmembrane region" description="Helical" evidence="2">
    <location>
        <begin position="889"/>
        <end position="909"/>
    </location>
</feature>
<feature type="compositionally biased region" description="Gly residues" evidence="1">
    <location>
        <begin position="131"/>
        <end position="143"/>
    </location>
</feature>
<feature type="region of interest" description="Disordered" evidence="1">
    <location>
        <begin position="207"/>
        <end position="258"/>
    </location>
</feature>
<proteinExistence type="predicted"/>
<evidence type="ECO:0000256" key="1">
    <source>
        <dbReference type="SAM" id="MobiDB-lite"/>
    </source>
</evidence>